<proteinExistence type="predicted"/>
<dbReference type="AlphaFoldDB" id="A0A1I2E068"/>
<accession>A0A1I2E068</accession>
<evidence type="ECO:0000313" key="2">
    <source>
        <dbReference type="EMBL" id="SFE86067.1"/>
    </source>
</evidence>
<dbReference type="SMART" id="SM00710">
    <property type="entry name" value="PbH1"/>
    <property type="match status" value="6"/>
</dbReference>
<gene>
    <name evidence="2" type="ORF">SAMN02745121_05831</name>
</gene>
<dbReference type="EMBL" id="FOMX01000021">
    <property type="protein sequence ID" value="SFE86067.1"/>
    <property type="molecule type" value="Genomic_DNA"/>
</dbReference>
<dbReference type="Proteomes" id="UP000199400">
    <property type="component" value="Unassembled WGS sequence"/>
</dbReference>
<reference evidence="3" key="1">
    <citation type="submission" date="2016-10" db="EMBL/GenBank/DDBJ databases">
        <authorList>
            <person name="Varghese N."/>
            <person name="Submissions S."/>
        </authorList>
    </citation>
    <scope>NUCLEOTIDE SEQUENCE [LARGE SCALE GENOMIC DNA]</scope>
    <source>
        <strain evidence="3">ATCC 25963</strain>
    </source>
</reference>
<evidence type="ECO:0000256" key="1">
    <source>
        <dbReference type="SAM" id="MobiDB-lite"/>
    </source>
</evidence>
<feature type="region of interest" description="Disordered" evidence="1">
    <location>
        <begin position="29"/>
        <end position="118"/>
    </location>
</feature>
<organism evidence="2 3">
    <name type="scientific">Nannocystis exedens</name>
    <dbReference type="NCBI Taxonomy" id="54"/>
    <lineage>
        <taxon>Bacteria</taxon>
        <taxon>Pseudomonadati</taxon>
        <taxon>Myxococcota</taxon>
        <taxon>Polyangia</taxon>
        <taxon>Nannocystales</taxon>
        <taxon>Nannocystaceae</taxon>
        <taxon>Nannocystis</taxon>
    </lineage>
</organism>
<evidence type="ECO:0000313" key="3">
    <source>
        <dbReference type="Proteomes" id="UP000199400"/>
    </source>
</evidence>
<protein>
    <submittedName>
        <fullName evidence="2">Right handed beta helix region</fullName>
    </submittedName>
</protein>
<dbReference type="STRING" id="54.SAMN02745121_05831"/>
<dbReference type="SUPFAM" id="SSF51126">
    <property type="entry name" value="Pectin lyase-like"/>
    <property type="match status" value="2"/>
</dbReference>
<dbReference type="InterPro" id="IPR006626">
    <property type="entry name" value="PbH1"/>
</dbReference>
<feature type="compositionally biased region" description="Low complexity" evidence="1">
    <location>
        <begin position="29"/>
        <end position="116"/>
    </location>
</feature>
<name>A0A1I2E068_9BACT</name>
<dbReference type="Gene3D" id="2.160.20.10">
    <property type="entry name" value="Single-stranded right-handed beta-helix, Pectin lyase-like"/>
    <property type="match status" value="1"/>
</dbReference>
<dbReference type="PROSITE" id="PS51257">
    <property type="entry name" value="PROKAR_LIPOPROTEIN"/>
    <property type="match status" value="1"/>
</dbReference>
<dbReference type="InterPro" id="IPR012334">
    <property type="entry name" value="Pectin_lyas_fold"/>
</dbReference>
<sequence>MFPLRPDNDTRRARRATLIAVTLLGSAAAACGGSTPGDETGSGSDTSGGTTAEVTTADTGGANGTADTSTSSTGTTSEPTTSTTAASTEATTVGTTATTTTTDATSGTSGSTTGDSPACVLAESGPIVVDADDQVIENLHVVSTRGPAITVEGHAGVTIRNVWIEHAGGPGIAIGAGADDVHIENVAIEHTGAPAEGQNPSDGLNNIECYGSARPVVSNARLVRGSSGIYLVECPDADLSFLEGHDFRGPFPRGQLVQFDKSNGGVLEDFSVINPQATSWPEDNVNIYQSVDVEIRRGMIDGNNSPSGVGVIFDGDLALGVVEDVDAIRMGNGCFSDYAGSDGVVFRRTRCRENICEDQGRGLPLSNALMWAGHPGYTKIRLEDSHYFASCNGNLVWPDESFEVLELEELDFTMREPIVVQLCWE</sequence>
<keyword evidence="3" id="KW-1185">Reference proteome</keyword>
<dbReference type="InterPro" id="IPR011050">
    <property type="entry name" value="Pectin_lyase_fold/virulence"/>
</dbReference>